<dbReference type="GO" id="GO:0033794">
    <property type="term" value="F:sarcosine reductase activity"/>
    <property type="evidence" value="ECO:0007669"/>
    <property type="project" value="UniProtKB-EC"/>
</dbReference>
<reference evidence="10 11" key="2">
    <citation type="submission" date="2006-05" db="EMBL/GenBank/DDBJ databases">
        <title>Sequencing of the draft genome and assembly of Desulfuromonas acetoxidans DSM 684.</title>
        <authorList>
            <consortium name="US DOE Joint Genome Institute (JGI-PGF)"/>
            <person name="Copeland A."/>
            <person name="Lucas S."/>
            <person name="Lapidus A."/>
            <person name="Barry K."/>
            <person name="Detter J.C."/>
            <person name="Glavina del Rio T."/>
            <person name="Hammon N."/>
            <person name="Israni S."/>
            <person name="Dalin E."/>
            <person name="Tice H."/>
            <person name="Bruce D."/>
            <person name="Pitluck S."/>
            <person name="Richardson P."/>
        </authorList>
    </citation>
    <scope>NUCLEOTIDE SEQUENCE [LARGE SCALE GENOMIC DNA]</scope>
    <source>
        <strain evidence="10">DSM 684</strain>
        <strain evidence="11">DSM 684 / 11070</strain>
    </source>
</reference>
<comment type="catalytic activity">
    <reaction evidence="7">
        <text>acetyl phosphate + trimethylamine + [thioredoxin]-disulfide + H2O = glycine betaine + [thioredoxin]-dithiol + phosphate + H(+)</text>
        <dbReference type="Rhea" id="RHEA:11848"/>
        <dbReference type="Rhea" id="RHEA-COMP:10698"/>
        <dbReference type="Rhea" id="RHEA-COMP:10700"/>
        <dbReference type="ChEBI" id="CHEBI:15377"/>
        <dbReference type="ChEBI" id="CHEBI:15378"/>
        <dbReference type="ChEBI" id="CHEBI:17750"/>
        <dbReference type="ChEBI" id="CHEBI:22191"/>
        <dbReference type="ChEBI" id="CHEBI:29950"/>
        <dbReference type="ChEBI" id="CHEBI:43474"/>
        <dbReference type="ChEBI" id="CHEBI:50058"/>
        <dbReference type="ChEBI" id="CHEBI:58389"/>
        <dbReference type="EC" id="1.21.4.4"/>
    </reaction>
</comment>
<dbReference type="GO" id="GO:0030699">
    <property type="term" value="F:glycine reductase activity"/>
    <property type="evidence" value="ECO:0007669"/>
    <property type="project" value="UniProtKB-EC"/>
</dbReference>
<dbReference type="InterPro" id="IPR006812">
    <property type="entry name" value="GRDA"/>
</dbReference>
<gene>
    <name evidence="9" type="ORF">Dace_1372</name>
    <name evidence="10" type="ORF">Dace_1383</name>
</gene>
<dbReference type="PIRSF" id="PIRSF000181">
    <property type="entry name" value="Grc_selenoprot_A"/>
    <property type="match status" value="1"/>
</dbReference>
<dbReference type="EMBL" id="AAEW02000010">
    <property type="protein sequence ID" value="EAT15510.1"/>
    <property type="molecule type" value="Genomic_DNA"/>
</dbReference>
<comment type="catalytic activity">
    <reaction evidence="6">
        <text>acetyl phosphate + [thioredoxin]-disulfide + NH4(+) + H2O = [thioredoxin]-dithiol + glycine + phosphate + H(+)</text>
        <dbReference type="Rhea" id="RHEA:12232"/>
        <dbReference type="Rhea" id="RHEA-COMP:10698"/>
        <dbReference type="Rhea" id="RHEA-COMP:10700"/>
        <dbReference type="ChEBI" id="CHEBI:15377"/>
        <dbReference type="ChEBI" id="CHEBI:15378"/>
        <dbReference type="ChEBI" id="CHEBI:22191"/>
        <dbReference type="ChEBI" id="CHEBI:28938"/>
        <dbReference type="ChEBI" id="CHEBI:29950"/>
        <dbReference type="ChEBI" id="CHEBI:43474"/>
        <dbReference type="ChEBI" id="CHEBI:50058"/>
        <dbReference type="ChEBI" id="CHEBI:57305"/>
        <dbReference type="EC" id="1.21.4.2"/>
    </reaction>
</comment>
<evidence type="ECO:0000256" key="1">
    <source>
        <dbReference type="ARBA" id="ARBA00010866"/>
    </source>
</evidence>
<keyword evidence="3" id="KW-0560">Oxidoreductase</keyword>
<name>Q1JYX3_DESA6</name>
<dbReference type="GO" id="GO:0033795">
    <property type="term" value="F:betaine reductase activity"/>
    <property type="evidence" value="ECO:0007669"/>
    <property type="project" value="UniProtKB-EC"/>
</dbReference>
<dbReference type="Pfam" id="PF04723">
    <property type="entry name" value="GRDA"/>
    <property type="match status" value="1"/>
</dbReference>
<keyword evidence="11" id="KW-1185">Reference proteome</keyword>
<evidence type="ECO:0000313" key="9">
    <source>
        <dbReference type="EMBL" id="EAT15510.1"/>
    </source>
</evidence>
<dbReference type="NCBIfam" id="NF040748">
    <property type="entry name" value="reduct_selen_A"/>
    <property type="match status" value="1"/>
</dbReference>
<protein>
    <submittedName>
        <fullName evidence="10">Glycine reductase complex selenoprotein A</fullName>
    </submittedName>
</protein>
<keyword evidence="2" id="KW-0712">Selenocysteine</keyword>
<comment type="similarity">
    <text evidence="1">Belongs to the GrdA family.</text>
</comment>
<evidence type="ECO:0000256" key="2">
    <source>
        <dbReference type="ARBA" id="ARBA00022933"/>
    </source>
</evidence>
<evidence type="ECO:0000313" key="10">
    <source>
        <dbReference type="EMBL" id="EAT15521.1"/>
    </source>
</evidence>
<evidence type="ECO:0000313" key="11">
    <source>
        <dbReference type="Proteomes" id="UP000005695"/>
    </source>
</evidence>
<accession>Q1JYX3</accession>
<reference evidence="10 11" key="1">
    <citation type="submission" date="2006-05" db="EMBL/GenBank/DDBJ databases">
        <title>Annotation of the draft genome assembly of Desulfuromonas acetoxidans DSM 684.</title>
        <authorList>
            <consortium name="US DOE Joint Genome Institute (JGI-ORNL)"/>
            <person name="Larimer F."/>
            <person name="Land M."/>
            <person name="Hauser L."/>
        </authorList>
    </citation>
    <scope>NUCLEOTIDE SEQUENCE [LARGE SCALE GENOMIC DNA]</scope>
    <source>
        <strain evidence="10">DSM 684</strain>
        <strain evidence="11">DSM 684 / 11070</strain>
    </source>
</reference>
<evidence type="ECO:0000256" key="8">
    <source>
        <dbReference type="ARBA" id="ARBA00048720"/>
    </source>
</evidence>
<comment type="catalytic activity">
    <reaction evidence="8">
        <text>acetyl phosphate + methylamine + [thioredoxin]-disulfide + H2O = sarcosine + [thioredoxin]-dithiol + phosphate + H(+)</text>
        <dbReference type="Rhea" id="RHEA:12825"/>
        <dbReference type="Rhea" id="RHEA-COMP:10698"/>
        <dbReference type="Rhea" id="RHEA-COMP:10700"/>
        <dbReference type="ChEBI" id="CHEBI:15377"/>
        <dbReference type="ChEBI" id="CHEBI:15378"/>
        <dbReference type="ChEBI" id="CHEBI:22191"/>
        <dbReference type="ChEBI" id="CHEBI:29950"/>
        <dbReference type="ChEBI" id="CHEBI:43474"/>
        <dbReference type="ChEBI" id="CHEBI:50058"/>
        <dbReference type="ChEBI" id="CHEBI:57433"/>
        <dbReference type="ChEBI" id="CHEBI:59338"/>
        <dbReference type="EC" id="1.21.4.3"/>
    </reaction>
</comment>
<sequence length="108" mass="11790">MDLENQNRVKSMTEEFGGENIIVLVGAAEAESAGLAAETVSNGDPTFAGSLAGVPLGLKVYHVVEPEFKAAVPEEVYSDQIEMMEMVLDVDSIVEEMTEIRTQYCKYL</sequence>
<evidence type="ECO:0000256" key="4">
    <source>
        <dbReference type="ARBA" id="ARBA00025583"/>
    </source>
</evidence>
<evidence type="ECO:0000256" key="6">
    <source>
        <dbReference type="ARBA" id="ARBA00047603"/>
    </source>
</evidence>
<dbReference type="Proteomes" id="UP000005695">
    <property type="component" value="Unassembled WGS sequence"/>
</dbReference>
<dbReference type="EMBL" id="AAEW02000010">
    <property type="protein sequence ID" value="EAT15521.1"/>
    <property type="molecule type" value="Genomic_DNA"/>
</dbReference>
<evidence type="ECO:0000256" key="3">
    <source>
        <dbReference type="ARBA" id="ARBA00023002"/>
    </source>
</evidence>
<comment type="function">
    <text evidence="4">In the first step of glycine, betaine and sarcosine reductases, the substrate is bound to component PB via a Schiff base intermediate. Then the PB-activated substrate is nucleophilically attacked by the selenol anion of component PA to transform it to a carboxymethylated selenoether and the respective amine. By action of component PC, acetyl phosphate is formed, leaving component PA in its oxidized state. Finally component PA becomes reduced by the thioredoxin system to start a new catalytic cycle of reductive deamination.</text>
</comment>
<dbReference type="GO" id="GO:0030700">
    <property type="term" value="C:glycine reductase complex"/>
    <property type="evidence" value="ECO:0007669"/>
    <property type="project" value="InterPro"/>
</dbReference>
<evidence type="ECO:0000256" key="5">
    <source>
        <dbReference type="ARBA" id="ARBA00025846"/>
    </source>
</evidence>
<dbReference type="AlphaFoldDB" id="Q1JYX3"/>
<proteinExistence type="inferred from homology"/>
<comment type="subunit">
    <text evidence="5">Monomer. Component of the glycine, sarcosine and betaine reductase complexes, together with components B and C.</text>
</comment>
<evidence type="ECO:0000256" key="7">
    <source>
        <dbReference type="ARBA" id="ARBA00048189"/>
    </source>
</evidence>
<comment type="caution">
    <text evidence="10">The sequence shown here is derived from an EMBL/GenBank/DDBJ whole genome shotgun (WGS) entry which is preliminary data.</text>
</comment>
<organism evidence="10 11">
    <name type="scientific">Desulfuromonas acetoxidans (strain DSM 684 / 11070)</name>
    <dbReference type="NCBI Taxonomy" id="281689"/>
    <lineage>
        <taxon>Bacteria</taxon>
        <taxon>Pseudomonadati</taxon>
        <taxon>Thermodesulfobacteriota</taxon>
        <taxon>Desulfuromonadia</taxon>
        <taxon>Desulfuromonadales</taxon>
        <taxon>Desulfuromonadaceae</taxon>
        <taxon>Desulfuromonas</taxon>
    </lineage>
</organism>